<comment type="similarity">
    <text evidence="1 3">Belongs to the class-III pyridoxal-phosphate-dependent aminotransferase family.</text>
</comment>
<dbReference type="Pfam" id="PF00202">
    <property type="entry name" value="Aminotran_3"/>
    <property type="match status" value="1"/>
</dbReference>
<dbReference type="InterPro" id="IPR015422">
    <property type="entry name" value="PyrdxlP-dep_Trfase_small"/>
</dbReference>
<dbReference type="GO" id="GO:0008483">
    <property type="term" value="F:transaminase activity"/>
    <property type="evidence" value="ECO:0007669"/>
    <property type="project" value="UniProtKB-KW"/>
</dbReference>
<organism evidence="4 5">
    <name type="scientific">Colletotrichum asianum</name>
    <dbReference type="NCBI Taxonomy" id="702518"/>
    <lineage>
        <taxon>Eukaryota</taxon>
        <taxon>Fungi</taxon>
        <taxon>Dikarya</taxon>
        <taxon>Ascomycota</taxon>
        <taxon>Pezizomycotina</taxon>
        <taxon>Sordariomycetes</taxon>
        <taxon>Hypocreomycetidae</taxon>
        <taxon>Glomerellales</taxon>
        <taxon>Glomerellaceae</taxon>
        <taxon>Colletotrichum</taxon>
        <taxon>Colletotrichum gloeosporioides species complex</taxon>
    </lineage>
</organism>
<evidence type="ECO:0000256" key="1">
    <source>
        <dbReference type="ARBA" id="ARBA00008954"/>
    </source>
</evidence>
<dbReference type="GO" id="GO:0005829">
    <property type="term" value="C:cytosol"/>
    <property type="evidence" value="ECO:0007669"/>
    <property type="project" value="TreeGrafter"/>
</dbReference>
<reference evidence="4 5" key="1">
    <citation type="submission" date="2019-12" db="EMBL/GenBank/DDBJ databases">
        <title>A genome sequence resource for the geographically widespread anthracnose pathogen Colletotrichum asianum.</title>
        <authorList>
            <person name="Meng Y."/>
        </authorList>
    </citation>
    <scope>NUCLEOTIDE SEQUENCE [LARGE SCALE GENOMIC DNA]</scope>
    <source>
        <strain evidence="4 5">ICMP 18580</strain>
    </source>
</reference>
<gene>
    <name evidence="4" type="ORF">GQ607_012990</name>
</gene>
<dbReference type="PANTHER" id="PTHR43094">
    <property type="entry name" value="AMINOTRANSFERASE"/>
    <property type="match status" value="1"/>
</dbReference>
<dbReference type="Gene3D" id="3.90.1150.10">
    <property type="entry name" value="Aspartate Aminotransferase, domain 1"/>
    <property type="match status" value="1"/>
</dbReference>
<dbReference type="OrthoDB" id="5419315at2759"/>
<dbReference type="InterPro" id="IPR005814">
    <property type="entry name" value="Aminotrans_3"/>
</dbReference>
<keyword evidence="5" id="KW-1185">Reference proteome</keyword>
<keyword evidence="2 3" id="KW-0663">Pyridoxal phosphate</keyword>
<dbReference type="Gene3D" id="3.40.640.10">
    <property type="entry name" value="Type I PLP-dependent aspartate aminotransferase-like (Major domain)"/>
    <property type="match status" value="1"/>
</dbReference>
<dbReference type="AlphaFoldDB" id="A0A8H3W492"/>
<dbReference type="PANTHER" id="PTHR43094:SF1">
    <property type="entry name" value="AMINOTRANSFERASE CLASS-III"/>
    <property type="match status" value="1"/>
</dbReference>
<dbReference type="CDD" id="cd00610">
    <property type="entry name" value="OAT_like"/>
    <property type="match status" value="1"/>
</dbReference>
<dbReference type="SUPFAM" id="SSF53383">
    <property type="entry name" value="PLP-dependent transferases"/>
    <property type="match status" value="1"/>
</dbReference>
<name>A0A8H3W492_9PEZI</name>
<dbReference type="InterPro" id="IPR015421">
    <property type="entry name" value="PyrdxlP-dep_Trfase_major"/>
</dbReference>
<dbReference type="InterPro" id="IPR015424">
    <property type="entry name" value="PyrdxlP-dep_Trfase"/>
</dbReference>
<evidence type="ECO:0000313" key="4">
    <source>
        <dbReference type="EMBL" id="KAF0319739.1"/>
    </source>
</evidence>
<comment type="caution">
    <text evidence="4">The sequence shown here is derived from an EMBL/GenBank/DDBJ whole genome shotgun (WGS) entry which is preliminary data.</text>
</comment>
<dbReference type="EMBL" id="WOWK01000091">
    <property type="protein sequence ID" value="KAF0319739.1"/>
    <property type="molecule type" value="Genomic_DNA"/>
</dbReference>
<dbReference type="GO" id="GO:0030170">
    <property type="term" value="F:pyridoxal phosphate binding"/>
    <property type="evidence" value="ECO:0007669"/>
    <property type="project" value="InterPro"/>
</dbReference>
<sequence>MQSPQNLPTLAEALDLQQNGIHELYSRASTMALNDFFQTSSIFHRSFSQKPLRIVSASGTTLTLDDGRTIIDATGGPGVACLGHNVPEVAEAVTKQLNKIGYLFSGGGFCEDTTEQLASYILEGNPGGLSKAIFLGSGSEATEAMLKLVTQYWAAKGEKQRINFIARKQSYHGNTLGALCITGHEGRRDIYRHWMSENVSFVDACCSYRGKLNDESDEAYLERLVDQLEAEFQRLGPDTVAAFVAETVAGSTLASVPAVKGYFKAVREICDKYGALLVLDEVLCGMGRTGTLHAWQQEEISGPDLQMIGKSLGGGFIPVSGVLVHQRIFDTIATPQGALAGGHTFQAHPTSCAAALAVQKIIREQDLLSNVRNQGELLGRLLQEELGQHPLTGNIRGRGLLWAVEFMRDPATRTPFPMGDDFSHRVVDEAVENQGVLVLKNMGFPGTWKMDSVVVSPPFIVTEEEIRESVKRLRRAVDVIAKEYLDADVKLIRAAR</sequence>
<proteinExistence type="inferred from homology"/>
<evidence type="ECO:0000313" key="5">
    <source>
        <dbReference type="Proteomes" id="UP000434172"/>
    </source>
</evidence>
<evidence type="ECO:0000256" key="2">
    <source>
        <dbReference type="ARBA" id="ARBA00022898"/>
    </source>
</evidence>
<protein>
    <submittedName>
        <fullName evidence="4">Putative class III aminotransferase</fullName>
    </submittedName>
</protein>
<keyword evidence="4" id="KW-0808">Transferase</keyword>
<dbReference type="Proteomes" id="UP000434172">
    <property type="component" value="Unassembled WGS sequence"/>
</dbReference>
<accession>A0A8H3W492</accession>
<keyword evidence="4" id="KW-0032">Aminotransferase</keyword>
<evidence type="ECO:0000256" key="3">
    <source>
        <dbReference type="RuleBase" id="RU003560"/>
    </source>
</evidence>